<sequence>MKQILLRHLNLLVVGLSLLSMAPVFAADVKIGGKDAKIGAKLLWDYTTYDGVHHQTGKTGSDSEIRLVRVYLINKFDEHWESMLQLQINEHEGATKTVWKEVFVKYNGLGPFDITLGKRKEPFGLQMLVNAERVLFMERAMISSSFAPERSIGLTLSTYQGNSSVELGIYSQDSSGNPSYAKGGPETDNPEKDTYALTGRVTLTPWQRERDLIHLGLASSSRHFGGNEFQVKDRAEIHLAQPIVTSGTTVADNLTLFGLEAAAQFGPFSFQSEYMQLLVDGDNDQDADYDGYYVQLGYLLTNGYRVYNKGKFGQMVPLSPIGAWQLMGRYSVLNAEDNNQGVEAENIALGLNWFANTSVRLSANYIMTEVDGADPNNDDGDAFMLRFQYVF</sequence>
<dbReference type="Pfam" id="PF07396">
    <property type="entry name" value="Porin_O_P"/>
    <property type="match status" value="1"/>
</dbReference>
<feature type="chain" id="PRO_5008048920" evidence="1">
    <location>
        <begin position="27"/>
        <end position="391"/>
    </location>
</feature>
<evidence type="ECO:0000313" key="3">
    <source>
        <dbReference type="Proteomes" id="UP000076962"/>
    </source>
</evidence>
<feature type="signal peptide" evidence="1">
    <location>
        <begin position="1"/>
        <end position="26"/>
    </location>
</feature>
<dbReference type="Proteomes" id="UP000076962">
    <property type="component" value="Unassembled WGS sequence"/>
</dbReference>
<reference evidence="2 3" key="1">
    <citation type="submission" date="2016-05" db="EMBL/GenBank/DDBJ databases">
        <title>Single-cell genome of chain-forming Candidatus Thiomargarita nelsonii and comparison to other large sulfur-oxidizing bacteria.</title>
        <authorList>
            <person name="Winkel M."/>
            <person name="Salman V."/>
            <person name="Woyke T."/>
            <person name="Schulz-Vogt H."/>
            <person name="Richter M."/>
            <person name="Flood B."/>
            <person name="Bailey J."/>
            <person name="Amann R."/>
            <person name="Mussmann M."/>
        </authorList>
    </citation>
    <scope>NUCLEOTIDE SEQUENCE [LARGE SCALE GENOMIC DNA]</scope>
    <source>
        <strain evidence="2 3">THI036</strain>
    </source>
</reference>
<dbReference type="Gene3D" id="2.40.160.10">
    <property type="entry name" value="Porin"/>
    <property type="match status" value="1"/>
</dbReference>
<name>A0A176RU39_9GAMM</name>
<gene>
    <name evidence="2" type="ORF">THIOM_005092</name>
</gene>
<dbReference type="InterPro" id="IPR023614">
    <property type="entry name" value="Porin_dom_sf"/>
</dbReference>
<dbReference type="SUPFAM" id="SSF56935">
    <property type="entry name" value="Porins"/>
    <property type="match status" value="1"/>
</dbReference>
<evidence type="ECO:0000256" key="1">
    <source>
        <dbReference type="SAM" id="SignalP"/>
    </source>
</evidence>
<keyword evidence="1" id="KW-0732">Signal</keyword>
<protein>
    <submittedName>
        <fullName evidence="2">Phosphate-selective porin O/P</fullName>
    </submittedName>
</protein>
<dbReference type="InterPro" id="IPR010870">
    <property type="entry name" value="Porin_O/P"/>
</dbReference>
<accession>A0A176RU39</accession>
<dbReference type="EMBL" id="LUTY01002865">
    <property type="protein sequence ID" value="OAD19282.1"/>
    <property type="molecule type" value="Genomic_DNA"/>
</dbReference>
<comment type="caution">
    <text evidence="2">The sequence shown here is derived from an EMBL/GenBank/DDBJ whole genome shotgun (WGS) entry which is preliminary data.</text>
</comment>
<evidence type="ECO:0000313" key="2">
    <source>
        <dbReference type="EMBL" id="OAD19282.1"/>
    </source>
</evidence>
<keyword evidence="3" id="KW-1185">Reference proteome</keyword>
<organism evidence="2 3">
    <name type="scientific">Candidatus Thiomargarita nelsonii</name>
    <dbReference type="NCBI Taxonomy" id="1003181"/>
    <lineage>
        <taxon>Bacteria</taxon>
        <taxon>Pseudomonadati</taxon>
        <taxon>Pseudomonadota</taxon>
        <taxon>Gammaproteobacteria</taxon>
        <taxon>Thiotrichales</taxon>
        <taxon>Thiotrichaceae</taxon>
        <taxon>Thiomargarita</taxon>
    </lineage>
</organism>
<proteinExistence type="predicted"/>
<dbReference type="AlphaFoldDB" id="A0A176RU39"/>